<dbReference type="Proteomes" id="UP001501565">
    <property type="component" value="Unassembled WGS sequence"/>
</dbReference>
<dbReference type="PANTHER" id="PTHR38834:SF3">
    <property type="entry name" value="SOLUTE-BINDING PROTEIN FAMILY 3_N-TERMINAL DOMAIN-CONTAINING PROTEIN"/>
    <property type="match status" value="1"/>
</dbReference>
<evidence type="ECO:0000313" key="4">
    <source>
        <dbReference type="Proteomes" id="UP001501565"/>
    </source>
</evidence>
<evidence type="ECO:0000259" key="2">
    <source>
        <dbReference type="SMART" id="SM00062"/>
    </source>
</evidence>
<comment type="caution">
    <text evidence="3">The sequence shown here is derived from an EMBL/GenBank/DDBJ whole genome shotgun (WGS) entry which is preliminary data.</text>
</comment>
<keyword evidence="4" id="KW-1185">Reference proteome</keyword>
<dbReference type="PANTHER" id="PTHR38834">
    <property type="entry name" value="PERIPLASMIC SUBSTRATE BINDING PROTEIN FAMILY 3"/>
    <property type="match status" value="1"/>
</dbReference>
<name>A0ABP7MJ43_9GAMM</name>
<sequence>MTFRYLKAMCLFCFLVLTFPAFALDTNTIIITGNADKPPKIWLENQQPKGILVDILQYAEQRMAGYNYQIHLLPWKRAYQASLTGQQGIVGISKTNERLSLFNYSVPLYYDEIILVTAKNNSFAFNKQEDLTGKRIGICRGCSFGEEYEKAKKFFTVVEDNDNNQRLRMLLKGRIDAAIINPGEHALNMIVDNDEFLSQHKDQFVVLEKRLDLDPNYLAFSKNVDNQAFIEAFNQVIKSGYKRGDIQRIIERY</sequence>
<evidence type="ECO:0000256" key="1">
    <source>
        <dbReference type="SAM" id="SignalP"/>
    </source>
</evidence>
<reference evidence="4" key="1">
    <citation type="journal article" date="2019" name="Int. J. Syst. Evol. Microbiol.">
        <title>The Global Catalogue of Microorganisms (GCM) 10K type strain sequencing project: providing services to taxonomists for standard genome sequencing and annotation.</title>
        <authorList>
            <consortium name="The Broad Institute Genomics Platform"/>
            <consortium name="The Broad Institute Genome Sequencing Center for Infectious Disease"/>
            <person name="Wu L."/>
            <person name="Ma J."/>
        </authorList>
    </citation>
    <scope>NUCLEOTIDE SEQUENCE [LARGE SCALE GENOMIC DNA]</scope>
    <source>
        <strain evidence="4">JCM 17551</strain>
    </source>
</reference>
<dbReference type="Gene3D" id="3.40.190.10">
    <property type="entry name" value="Periplasmic binding protein-like II"/>
    <property type="match status" value="2"/>
</dbReference>
<dbReference type="RefSeq" id="WP_344797579.1">
    <property type="nucleotide sequence ID" value="NZ_BAABBN010000004.1"/>
</dbReference>
<dbReference type="SUPFAM" id="SSF53850">
    <property type="entry name" value="Periplasmic binding protein-like II"/>
    <property type="match status" value="1"/>
</dbReference>
<dbReference type="Pfam" id="PF00497">
    <property type="entry name" value="SBP_bac_3"/>
    <property type="match status" value="1"/>
</dbReference>
<dbReference type="SMART" id="SM00062">
    <property type="entry name" value="PBPb"/>
    <property type="match status" value="1"/>
</dbReference>
<feature type="domain" description="Solute-binding protein family 3/N-terminal" evidence="2">
    <location>
        <begin position="28"/>
        <end position="252"/>
    </location>
</feature>
<feature type="chain" id="PRO_5047358807" description="Solute-binding protein family 3/N-terminal domain-containing protein" evidence="1">
    <location>
        <begin position="24"/>
        <end position="253"/>
    </location>
</feature>
<gene>
    <name evidence="3" type="ORF">GCM10022277_17510</name>
</gene>
<dbReference type="InterPro" id="IPR001638">
    <property type="entry name" value="Solute-binding_3/MltF_N"/>
</dbReference>
<keyword evidence="1" id="KW-0732">Signal</keyword>
<feature type="signal peptide" evidence="1">
    <location>
        <begin position="1"/>
        <end position="23"/>
    </location>
</feature>
<evidence type="ECO:0000313" key="3">
    <source>
        <dbReference type="EMBL" id="GAA3922036.1"/>
    </source>
</evidence>
<protein>
    <recommendedName>
        <fullName evidence="2">Solute-binding protein family 3/N-terminal domain-containing protein</fullName>
    </recommendedName>
</protein>
<organism evidence="3 4">
    <name type="scientific">Litoribacillus peritrichatus</name>
    <dbReference type="NCBI Taxonomy" id="718191"/>
    <lineage>
        <taxon>Bacteria</taxon>
        <taxon>Pseudomonadati</taxon>
        <taxon>Pseudomonadota</taxon>
        <taxon>Gammaproteobacteria</taxon>
        <taxon>Oceanospirillales</taxon>
        <taxon>Oceanospirillaceae</taxon>
        <taxon>Litoribacillus</taxon>
    </lineage>
</organism>
<accession>A0ABP7MJ43</accession>
<dbReference type="EMBL" id="BAABBN010000004">
    <property type="protein sequence ID" value="GAA3922036.1"/>
    <property type="molecule type" value="Genomic_DNA"/>
</dbReference>
<proteinExistence type="predicted"/>